<accession>A0A067FND6</accession>
<reference evidence="5 6" key="1">
    <citation type="submission" date="2014-04" db="EMBL/GenBank/DDBJ databases">
        <authorList>
            <consortium name="International Citrus Genome Consortium"/>
            <person name="Gmitter F."/>
            <person name="Chen C."/>
            <person name="Farmerie W."/>
            <person name="Harkins T."/>
            <person name="Desany B."/>
            <person name="Mohiuddin M."/>
            <person name="Kodira C."/>
            <person name="Borodovsky M."/>
            <person name="Lomsadze A."/>
            <person name="Burns P."/>
            <person name="Jenkins J."/>
            <person name="Prochnik S."/>
            <person name="Shu S."/>
            <person name="Chapman J."/>
            <person name="Pitluck S."/>
            <person name="Schmutz J."/>
            <person name="Rokhsar D."/>
        </authorList>
    </citation>
    <scope>NUCLEOTIDE SEQUENCE</scope>
</reference>
<keyword evidence="6" id="KW-1185">Reference proteome</keyword>
<feature type="region of interest" description="Disordered" evidence="3">
    <location>
        <begin position="165"/>
        <end position="201"/>
    </location>
</feature>
<proteinExistence type="inferred from homology"/>
<dbReference type="GO" id="GO:0009611">
    <property type="term" value="P:response to wounding"/>
    <property type="evidence" value="ECO:0000318"/>
    <property type="project" value="GO_Central"/>
</dbReference>
<comment type="subcellular location">
    <subcellularLocation>
        <location evidence="2">Nucleus</location>
    </subcellularLocation>
</comment>
<dbReference type="Pfam" id="PF06200">
    <property type="entry name" value="tify"/>
    <property type="match status" value="1"/>
</dbReference>
<dbReference type="STRING" id="2711.A0A067FND6"/>
<dbReference type="eggNOG" id="ENOG502S6PU">
    <property type="taxonomic scope" value="Eukaryota"/>
</dbReference>
<dbReference type="InterPro" id="IPR040390">
    <property type="entry name" value="TIFY/JAZ"/>
</dbReference>
<evidence type="ECO:0000256" key="2">
    <source>
        <dbReference type="RuleBase" id="RU369065"/>
    </source>
</evidence>
<dbReference type="PANTHER" id="PTHR33077">
    <property type="entry name" value="PROTEIN TIFY 4A-RELATED-RELATED"/>
    <property type="match status" value="1"/>
</dbReference>
<comment type="domain">
    <text evidence="2">The jas domain is required for interaction with COI1.</text>
</comment>
<evidence type="ECO:0000256" key="1">
    <source>
        <dbReference type="ARBA" id="ARBA00008614"/>
    </source>
</evidence>
<feature type="compositionally biased region" description="Polar residues" evidence="3">
    <location>
        <begin position="190"/>
        <end position="201"/>
    </location>
</feature>
<dbReference type="SMART" id="SM00979">
    <property type="entry name" value="TIFY"/>
    <property type="match status" value="1"/>
</dbReference>
<organism evidence="5 6">
    <name type="scientific">Citrus sinensis</name>
    <name type="common">Sweet orange</name>
    <name type="synonym">Citrus aurantium var. sinensis</name>
    <dbReference type="NCBI Taxonomy" id="2711"/>
    <lineage>
        <taxon>Eukaryota</taxon>
        <taxon>Viridiplantae</taxon>
        <taxon>Streptophyta</taxon>
        <taxon>Embryophyta</taxon>
        <taxon>Tracheophyta</taxon>
        <taxon>Spermatophyta</taxon>
        <taxon>Magnoliopsida</taxon>
        <taxon>eudicotyledons</taxon>
        <taxon>Gunneridae</taxon>
        <taxon>Pentapetalae</taxon>
        <taxon>rosids</taxon>
        <taxon>malvids</taxon>
        <taxon>Sapindales</taxon>
        <taxon>Rutaceae</taxon>
        <taxon>Aurantioideae</taxon>
        <taxon>Citrus</taxon>
    </lineage>
</organism>
<comment type="function">
    <text evidence="2">Repressor of jasmonate responses.</text>
</comment>
<keyword evidence="2" id="KW-0539">Nucleus</keyword>
<protein>
    <recommendedName>
        <fullName evidence="2">Protein TIFY</fullName>
    </recommendedName>
    <alternativeName>
        <fullName evidence="2">Jasmonate ZIM domain-containing protein</fullName>
    </alternativeName>
</protein>
<evidence type="ECO:0000313" key="6">
    <source>
        <dbReference type="Proteomes" id="UP000027120"/>
    </source>
</evidence>
<feature type="domain" description="Tify" evidence="4">
    <location>
        <begin position="76"/>
        <end position="111"/>
    </location>
</feature>
<dbReference type="PANTHER" id="PTHR33077:SF52">
    <property type="entry name" value="PROTEIN TIFY 11D"/>
    <property type="match status" value="1"/>
</dbReference>
<gene>
    <name evidence="5" type="ORF">CISIN_1g028982mg</name>
</gene>
<dbReference type="InterPro" id="IPR018467">
    <property type="entry name" value="CCT_CS"/>
</dbReference>
<sequence length="201" mass="21950">MSSSGQKPSVAQTCNLLSQYFKENGRFANKGVETLNLLPNLENSAEISRVLNVKASDFFANMPTFASNNSVNEARTEHGSSQMTIIYAGKVFVFNDISAEKAKEIMALATKASSSNAVVNPELNNNSQTVPIARRASLHRFFEKRKDRAIARAPYQVNCPYSSVAPAAAAAPPPPKPKDQSKYSWLHLEGQSSSKQLDLNL</sequence>
<dbReference type="EMBL" id="KK784904">
    <property type="protein sequence ID" value="KDO64957.1"/>
    <property type="molecule type" value="Genomic_DNA"/>
</dbReference>
<dbReference type="Proteomes" id="UP000027120">
    <property type="component" value="Unassembled WGS sequence"/>
</dbReference>
<dbReference type="GO" id="GO:0031347">
    <property type="term" value="P:regulation of defense response"/>
    <property type="evidence" value="ECO:0000318"/>
    <property type="project" value="GO_Central"/>
</dbReference>
<evidence type="ECO:0000256" key="3">
    <source>
        <dbReference type="SAM" id="MobiDB-lite"/>
    </source>
</evidence>
<dbReference type="SMR" id="A0A067FND6"/>
<dbReference type="GO" id="GO:0005634">
    <property type="term" value="C:nucleus"/>
    <property type="evidence" value="ECO:0000318"/>
    <property type="project" value="GO_Central"/>
</dbReference>
<comment type="similarity">
    <text evidence="1 2">Belongs to the TIFY/JAZ family.</text>
</comment>
<evidence type="ECO:0000259" key="4">
    <source>
        <dbReference type="PROSITE" id="PS51320"/>
    </source>
</evidence>
<dbReference type="AlphaFoldDB" id="A0A067FND6"/>
<dbReference type="Pfam" id="PF09425">
    <property type="entry name" value="Jas_motif"/>
    <property type="match status" value="1"/>
</dbReference>
<dbReference type="InterPro" id="IPR010399">
    <property type="entry name" value="Tify_dom"/>
</dbReference>
<dbReference type="PROSITE" id="PS51320">
    <property type="entry name" value="TIFY"/>
    <property type="match status" value="1"/>
</dbReference>
<dbReference type="PaxDb" id="2711-XP_006465884.1"/>
<name>A0A067FND6_CITSI</name>
<keyword evidence="2" id="KW-1184">Jasmonic acid signaling pathway</keyword>
<evidence type="ECO:0000313" key="5">
    <source>
        <dbReference type="EMBL" id="KDO64957.1"/>
    </source>
</evidence>
<dbReference type="GO" id="GO:2000022">
    <property type="term" value="P:regulation of jasmonic acid mediated signaling pathway"/>
    <property type="evidence" value="ECO:0000318"/>
    <property type="project" value="GO_Central"/>
</dbReference>